<dbReference type="GO" id="GO:0000105">
    <property type="term" value="P:L-histidine biosynthetic process"/>
    <property type="evidence" value="ECO:0007669"/>
    <property type="project" value="UniProtKB-UniRule"/>
</dbReference>
<keyword evidence="5 8" id="KW-0378">Hydrolase</keyword>
<dbReference type="SUPFAM" id="SSF89550">
    <property type="entry name" value="PHP domain-like"/>
    <property type="match status" value="1"/>
</dbReference>
<feature type="domain" description="PHP" evidence="9">
    <location>
        <begin position="4"/>
        <end position="217"/>
    </location>
</feature>
<proteinExistence type="inferred from homology"/>
<evidence type="ECO:0000256" key="6">
    <source>
        <dbReference type="ARBA" id="ARBA00023102"/>
    </source>
</evidence>
<dbReference type="Pfam" id="PF02811">
    <property type="entry name" value="PHP"/>
    <property type="match status" value="1"/>
</dbReference>
<dbReference type="AlphaFoldDB" id="A0A1E4TAW3"/>
<dbReference type="GO" id="GO:0004401">
    <property type="term" value="F:histidinol-phosphatase activity"/>
    <property type="evidence" value="ECO:0007669"/>
    <property type="project" value="UniProtKB-UniRule"/>
</dbReference>
<sequence>MHTHHSHSGQFCGHAVDTLDDIIAAAIKKKYRILCLTEHMPRLFSDELYPEESDLEPADLEQTFDNYYKYACEVRNKTNRDASNITKILIGFEVDFIRPQYAAYIKQLLQKYKFDMFVGSIHYVQAIPIDYDETLWHKAADLCGGLIELFRCYFNEQYEMLKCLNPPVVGHFDLIRLKAPEKERFVRLSELDKEVWQLAKRNIDYIINYGGIFELNAAALRKGWSTPYPYVDVAEYIQANGGYFCLSDDSHGVAQLGYSYGKVIDYAESIGITQLKYCDVDTAGNPITNTISLSDVRSSEFFQI</sequence>
<keyword evidence="4 8" id="KW-0028">Amino-acid biosynthesis</keyword>
<evidence type="ECO:0000313" key="11">
    <source>
        <dbReference type="Proteomes" id="UP000095023"/>
    </source>
</evidence>
<dbReference type="PANTHER" id="PTHR21039">
    <property type="entry name" value="HISTIDINOL PHOSPHATASE-RELATED"/>
    <property type="match status" value="1"/>
</dbReference>
<name>A0A1E4TAW3_9ASCO</name>
<dbReference type="NCBIfam" id="TIGR01856">
    <property type="entry name" value="hisJ_fam"/>
    <property type="match status" value="1"/>
</dbReference>
<gene>
    <name evidence="10" type="ORF">CANCADRAFT_130426</name>
</gene>
<keyword evidence="6 8" id="KW-0368">Histidine biosynthesis</keyword>
<dbReference type="InterPro" id="IPR004013">
    <property type="entry name" value="PHP_dom"/>
</dbReference>
<evidence type="ECO:0000313" key="10">
    <source>
        <dbReference type="EMBL" id="ODV88879.1"/>
    </source>
</evidence>
<evidence type="ECO:0000256" key="4">
    <source>
        <dbReference type="ARBA" id="ARBA00022605"/>
    </source>
</evidence>
<evidence type="ECO:0000259" key="9">
    <source>
        <dbReference type="Pfam" id="PF02811"/>
    </source>
</evidence>
<dbReference type="InterPro" id="IPR016195">
    <property type="entry name" value="Pol/histidinol_Pase-like"/>
</dbReference>
<reference evidence="11" key="1">
    <citation type="submission" date="2016-02" db="EMBL/GenBank/DDBJ databases">
        <title>Comparative genomics of biotechnologically important yeasts.</title>
        <authorList>
            <consortium name="DOE Joint Genome Institute"/>
            <person name="Riley R."/>
            <person name="Haridas S."/>
            <person name="Wolfe K.H."/>
            <person name="Lopes M.R."/>
            <person name="Hittinger C.T."/>
            <person name="Goker M."/>
            <person name="Salamov A."/>
            <person name="Wisecaver J."/>
            <person name="Long T.M."/>
            <person name="Aerts A.L."/>
            <person name="Barry K."/>
            <person name="Choi C."/>
            <person name="Clum A."/>
            <person name="Coughlan A.Y."/>
            <person name="Deshpande S."/>
            <person name="Douglass A.P."/>
            <person name="Hanson S.J."/>
            <person name="Klenk H.-P."/>
            <person name="Labutti K."/>
            <person name="Lapidus A."/>
            <person name="Lindquist E."/>
            <person name="Lipzen A."/>
            <person name="Meier-Kolthoff J.P."/>
            <person name="Ohm R.A."/>
            <person name="Otillar R.P."/>
            <person name="Pangilinan J."/>
            <person name="Peng Y."/>
            <person name="Rokas A."/>
            <person name="Rosa C.A."/>
            <person name="Scheuner C."/>
            <person name="Sibirny A.A."/>
            <person name="Slot J.C."/>
            <person name="Stielow J.B."/>
            <person name="Sun H."/>
            <person name="Kurtzman C.P."/>
            <person name="Blackwell M."/>
            <person name="Jeffries T.W."/>
            <person name="Grigoriev I.V."/>
        </authorList>
    </citation>
    <scope>NUCLEOTIDE SEQUENCE [LARGE SCALE GENOMIC DNA]</scope>
    <source>
        <strain evidence="11">NRRL Y-17796</strain>
    </source>
</reference>
<dbReference type="CDD" id="cd12110">
    <property type="entry name" value="PHP_HisPPase_Hisj_like"/>
    <property type="match status" value="1"/>
</dbReference>
<dbReference type="Gene3D" id="3.20.20.140">
    <property type="entry name" value="Metal-dependent hydrolases"/>
    <property type="match status" value="1"/>
</dbReference>
<dbReference type="GO" id="GO:0005737">
    <property type="term" value="C:cytoplasm"/>
    <property type="evidence" value="ECO:0007669"/>
    <property type="project" value="TreeGrafter"/>
</dbReference>
<comment type="catalytic activity">
    <reaction evidence="7 8">
        <text>L-histidinol phosphate + H2O = L-histidinol + phosphate</text>
        <dbReference type="Rhea" id="RHEA:14465"/>
        <dbReference type="ChEBI" id="CHEBI:15377"/>
        <dbReference type="ChEBI" id="CHEBI:43474"/>
        <dbReference type="ChEBI" id="CHEBI:57699"/>
        <dbReference type="ChEBI" id="CHEBI:57980"/>
        <dbReference type="EC" id="3.1.3.15"/>
    </reaction>
</comment>
<evidence type="ECO:0000256" key="1">
    <source>
        <dbReference type="ARBA" id="ARBA00004970"/>
    </source>
</evidence>
<dbReference type="OrthoDB" id="5957391at2759"/>
<dbReference type="PANTHER" id="PTHR21039:SF0">
    <property type="entry name" value="HISTIDINOL-PHOSPHATASE"/>
    <property type="match status" value="1"/>
</dbReference>
<comment type="similarity">
    <text evidence="2 8">Belongs to the PHP hydrolase family. HisK subfamily.</text>
</comment>
<dbReference type="EC" id="3.1.3.15" evidence="3 8"/>
<evidence type="ECO:0000256" key="8">
    <source>
        <dbReference type="RuleBase" id="RU366003"/>
    </source>
</evidence>
<organism evidence="10 11">
    <name type="scientific">Tortispora caseinolytica NRRL Y-17796</name>
    <dbReference type="NCBI Taxonomy" id="767744"/>
    <lineage>
        <taxon>Eukaryota</taxon>
        <taxon>Fungi</taxon>
        <taxon>Dikarya</taxon>
        <taxon>Ascomycota</taxon>
        <taxon>Saccharomycotina</taxon>
        <taxon>Trigonopsidomycetes</taxon>
        <taxon>Trigonopsidales</taxon>
        <taxon>Trigonopsidaceae</taxon>
        <taxon>Tortispora</taxon>
    </lineage>
</organism>
<dbReference type="InterPro" id="IPR010140">
    <property type="entry name" value="Histidinol_P_phosphatase_HisJ"/>
</dbReference>
<evidence type="ECO:0000256" key="7">
    <source>
        <dbReference type="ARBA" id="ARBA00049158"/>
    </source>
</evidence>
<dbReference type="EMBL" id="KV453843">
    <property type="protein sequence ID" value="ODV88879.1"/>
    <property type="molecule type" value="Genomic_DNA"/>
</dbReference>
<keyword evidence="11" id="KW-1185">Reference proteome</keyword>
<protein>
    <recommendedName>
        <fullName evidence="3 8">Histidinol-phosphatase</fullName>
        <shortName evidence="8">HolPase</shortName>
        <ecNumber evidence="3 8">3.1.3.15</ecNumber>
    </recommendedName>
</protein>
<evidence type="ECO:0000256" key="2">
    <source>
        <dbReference type="ARBA" id="ARBA00009152"/>
    </source>
</evidence>
<accession>A0A1E4TAW3</accession>
<dbReference type="UniPathway" id="UPA00031">
    <property type="reaction ID" value="UER00013"/>
</dbReference>
<evidence type="ECO:0000256" key="5">
    <source>
        <dbReference type="ARBA" id="ARBA00022801"/>
    </source>
</evidence>
<comment type="pathway">
    <text evidence="1 8">Amino-acid biosynthesis; L-histidine biosynthesis; L-histidine from 5-phospho-alpha-D-ribose 1-diphosphate: step 8/9.</text>
</comment>
<dbReference type="Proteomes" id="UP000095023">
    <property type="component" value="Unassembled WGS sequence"/>
</dbReference>
<evidence type="ECO:0000256" key="3">
    <source>
        <dbReference type="ARBA" id="ARBA00013085"/>
    </source>
</evidence>